<dbReference type="STRING" id="1392247.A0A3N4KUZ4"/>
<keyword evidence="3" id="KW-0819">tRNA processing</keyword>
<sequence>MFHDLNIPWTPTSPDLPRTIAFLDELGYNVVALNHTISGKFSQSHVNPISPDPFPQHPRLKILRRVTVVLDDPAQCHHLTSLVNYYDLVALRPTNDKLLLQACSSLECDLISIDLSQRLSYNLKHKIVGTAIQRGVFLEICYSASIHDVAARRNLMQNAASLIRATRGRGIIISSEARKAVGVRAPFDVMNLATLWGLSQEKGREAVGGLSRTVVIQAGLKRRSFRGVIDIVDNGALPETVQQKNKRKAEDENNDGKGKGKPAKGQQKQPQKQNERQGGQQLSKRAKKAAARAAATTGVS</sequence>
<dbReference type="SUPFAM" id="SSF89550">
    <property type="entry name" value="PHP domain-like"/>
    <property type="match status" value="1"/>
</dbReference>
<keyword evidence="6" id="KW-1185">Reference proteome</keyword>
<comment type="subcellular location">
    <subcellularLocation>
        <location evidence="1">Nucleus</location>
    </subcellularLocation>
</comment>
<evidence type="ECO:0000256" key="1">
    <source>
        <dbReference type="ARBA" id="ARBA00004123"/>
    </source>
</evidence>
<feature type="compositionally biased region" description="Basic and acidic residues" evidence="4">
    <location>
        <begin position="248"/>
        <end position="258"/>
    </location>
</feature>
<dbReference type="PANTHER" id="PTHR13031:SF0">
    <property type="entry name" value="RIBONUCLEASE P PROTEIN SUBUNIT P30"/>
    <property type="match status" value="1"/>
</dbReference>
<dbReference type="AlphaFoldDB" id="A0A3N4KUZ4"/>
<feature type="compositionally biased region" description="Low complexity" evidence="4">
    <location>
        <begin position="291"/>
        <end position="300"/>
    </location>
</feature>
<dbReference type="InterPro" id="IPR002738">
    <property type="entry name" value="RNase_P_p30"/>
</dbReference>
<evidence type="ECO:0000256" key="3">
    <source>
        <dbReference type="ARBA" id="ARBA00022694"/>
    </source>
</evidence>
<dbReference type="GO" id="GO:0003723">
    <property type="term" value="F:RNA binding"/>
    <property type="evidence" value="ECO:0007669"/>
    <property type="project" value="TreeGrafter"/>
</dbReference>
<dbReference type="InParanoid" id="A0A3N4KUZ4"/>
<organism evidence="5 6">
    <name type="scientific">Morchella conica CCBAS932</name>
    <dbReference type="NCBI Taxonomy" id="1392247"/>
    <lineage>
        <taxon>Eukaryota</taxon>
        <taxon>Fungi</taxon>
        <taxon>Dikarya</taxon>
        <taxon>Ascomycota</taxon>
        <taxon>Pezizomycotina</taxon>
        <taxon>Pezizomycetes</taxon>
        <taxon>Pezizales</taxon>
        <taxon>Morchellaceae</taxon>
        <taxon>Morchella</taxon>
    </lineage>
</organism>
<evidence type="ECO:0000256" key="4">
    <source>
        <dbReference type="SAM" id="MobiDB-lite"/>
    </source>
</evidence>
<dbReference type="InterPro" id="IPR016195">
    <property type="entry name" value="Pol/histidinol_Pase-like"/>
</dbReference>
<evidence type="ECO:0000256" key="2">
    <source>
        <dbReference type="ARBA" id="ARBA00007331"/>
    </source>
</evidence>
<dbReference type="FunCoup" id="A0A3N4KUZ4">
    <property type="interactions" value="643"/>
</dbReference>
<dbReference type="OrthoDB" id="17948at2759"/>
<protein>
    <submittedName>
        <fullName evidence="5">PHP domain-like protein</fullName>
    </submittedName>
</protein>
<gene>
    <name evidence="5" type="ORF">P167DRAFT_534182</name>
</gene>
<dbReference type="EMBL" id="ML119118">
    <property type="protein sequence ID" value="RPB14347.1"/>
    <property type="molecule type" value="Genomic_DNA"/>
</dbReference>
<dbReference type="GO" id="GO:0005655">
    <property type="term" value="C:nucleolar ribonuclease P complex"/>
    <property type="evidence" value="ECO:0007669"/>
    <property type="project" value="TreeGrafter"/>
</dbReference>
<accession>A0A3N4KUZ4</accession>
<reference evidence="5 6" key="1">
    <citation type="journal article" date="2018" name="Nat. Ecol. Evol.">
        <title>Pezizomycetes genomes reveal the molecular basis of ectomycorrhizal truffle lifestyle.</title>
        <authorList>
            <person name="Murat C."/>
            <person name="Payen T."/>
            <person name="Noel B."/>
            <person name="Kuo A."/>
            <person name="Morin E."/>
            <person name="Chen J."/>
            <person name="Kohler A."/>
            <person name="Krizsan K."/>
            <person name="Balestrini R."/>
            <person name="Da Silva C."/>
            <person name="Montanini B."/>
            <person name="Hainaut M."/>
            <person name="Levati E."/>
            <person name="Barry K.W."/>
            <person name="Belfiori B."/>
            <person name="Cichocki N."/>
            <person name="Clum A."/>
            <person name="Dockter R.B."/>
            <person name="Fauchery L."/>
            <person name="Guy J."/>
            <person name="Iotti M."/>
            <person name="Le Tacon F."/>
            <person name="Lindquist E.A."/>
            <person name="Lipzen A."/>
            <person name="Malagnac F."/>
            <person name="Mello A."/>
            <person name="Molinier V."/>
            <person name="Miyauchi S."/>
            <person name="Poulain J."/>
            <person name="Riccioni C."/>
            <person name="Rubini A."/>
            <person name="Sitrit Y."/>
            <person name="Splivallo R."/>
            <person name="Traeger S."/>
            <person name="Wang M."/>
            <person name="Zifcakova L."/>
            <person name="Wipf D."/>
            <person name="Zambonelli A."/>
            <person name="Paolocci F."/>
            <person name="Nowrousian M."/>
            <person name="Ottonello S."/>
            <person name="Baldrian P."/>
            <person name="Spatafora J.W."/>
            <person name="Henrissat B."/>
            <person name="Nagy L.G."/>
            <person name="Aury J.M."/>
            <person name="Wincker P."/>
            <person name="Grigoriev I.V."/>
            <person name="Bonfante P."/>
            <person name="Martin F.M."/>
        </authorList>
    </citation>
    <scope>NUCLEOTIDE SEQUENCE [LARGE SCALE GENOMIC DNA]</scope>
    <source>
        <strain evidence="5 6">CCBAS932</strain>
    </source>
</reference>
<dbReference type="Gene3D" id="3.20.20.140">
    <property type="entry name" value="Metal-dependent hydrolases"/>
    <property type="match status" value="1"/>
</dbReference>
<dbReference type="GO" id="GO:0008033">
    <property type="term" value="P:tRNA processing"/>
    <property type="evidence" value="ECO:0007669"/>
    <property type="project" value="UniProtKB-KW"/>
</dbReference>
<feature type="region of interest" description="Disordered" evidence="4">
    <location>
        <begin position="239"/>
        <end position="300"/>
    </location>
</feature>
<evidence type="ECO:0000313" key="6">
    <source>
        <dbReference type="Proteomes" id="UP000277580"/>
    </source>
</evidence>
<comment type="similarity">
    <text evidence="2">Belongs to the eukaryotic/archaeal RNase P protein component 3 family.</text>
</comment>
<feature type="compositionally biased region" description="Low complexity" evidence="4">
    <location>
        <begin position="263"/>
        <end position="272"/>
    </location>
</feature>
<proteinExistence type="inferred from homology"/>
<evidence type="ECO:0000313" key="5">
    <source>
        <dbReference type="EMBL" id="RPB14347.1"/>
    </source>
</evidence>
<dbReference type="Pfam" id="PF01876">
    <property type="entry name" value="RNase_P_p30"/>
    <property type="match status" value="1"/>
</dbReference>
<dbReference type="PANTHER" id="PTHR13031">
    <property type="entry name" value="RIBONUCLEASE P SUBUNIT P30"/>
    <property type="match status" value="1"/>
</dbReference>
<name>A0A3N4KUZ4_9PEZI</name>
<dbReference type="Proteomes" id="UP000277580">
    <property type="component" value="Unassembled WGS sequence"/>
</dbReference>